<evidence type="ECO:0000313" key="2">
    <source>
        <dbReference type="Proteomes" id="UP000019522"/>
    </source>
</evidence>
<dbReference type="InterPro" id="IPR003489">
    <property type="entry name" value="RHF/RaiA"/>
</dbReference>
<protein>
    <submittedName>
        <fullName evidence="1">Ribosomal subunit interface protein</fullName>
    </submittedName>
</protein>
<dbReference type="PATRIC" id="fig|316.77.peg.4133"/>
<proteinExistence type="predicted"/>
<dbReference type="Gene3D" id="3.30.160.100">
    <property type="entry name" value="Ribosome hibernation promotion factor-like"/>
    <property type="match status" value="1"/>
</dbReference>
<dbReference type="Pfam" id="PF02482">
    <property type="entry name" value="Ribosomal_S30AE"/>
    <property type="match status" value="1"/>
</dbReference>
<name>W8RCA8_STUST</name>
<gene>
    <name evidence="1" type="ORF">CH92_20675</name>
</gene>
<dbReference type="SUPFAM" id="SSF69754">
    <property type="entry name" value="Ribosome binding protein Y (YfiA homologue)"/>
    <property type="match status" value="1"/>
</dbReference>
<reference evidence="2" key="1">
    <citation type="journal article" date="2014" name="Genome Announc.">
        <title>Complete Genome Sequence of the Highly Transformable Pseudomonas stutzeri Strain 28a24.</title>
        <authorList>
            <person name="Smith B.A."/>
            <person name="Dougherty K.M."/>
            <person name="Baltrus D.A."/>
        </authorList>
    </citation>
    <scope>NUCLEOTIDE SEQUENCE [LARGE SCALE GENOMIC DNA]</scope>
    <source>
        <strain evidence="2">28a24</strain>
    </source>
</reference>
<dbReference type="OrthoDB" id="121633at2"/>
<dbReference type="RefSeq" id="WP_025243579.1">
    <property type="nucleotide sequence ID" value="NZ_CP007441.1"/>
</dbReference>
<evidence type="ECO:0000313" key="1">
    <source>
        <dbReference type="EMBL" id="AHL77363.1"/>
    </source>
</evidence>
<dbReference type="Proteomes" id="UP000019522">
    <property type="component" value="Chromosome"/>
</dbReference>
<dbReference type="AlphaFoldDB" id="W8RCA8"/>
<accession>W8RCA8</accession>
<dbReference type="InterPro" id="IPR036567">
    <property type="entry name" value="RHF-like"/>
</dbReference>
<dbReference type="KEGG" id="pstt:CH92_20675"/>
<sequence length="141" mass="15849">MHVQVNSHHIPGSVELHEWVGSTIEERLERFDEFLTRVEVHVSDENAQKAGADDKRCQIEARPKGHQAVSVTHKAESVQLAVDGAAEKMRHALEHLMGKLDTKVLSAGEINDPLLDEQPQAVKDAMLEEEFLEKQDELDKP</sequence>
<reference evidence="1 2" key="2">
    <citation type="submission" date="2014-03" db="EMBL/GenBank/DDBJ databases">
        <authorList>
            <person name="Baltrus D."/>
            <person name="Dougherty K."/>
        </authorList>
    </citation>
    <scope>NUCLEOTIDE SEQUENCE</scope>
    <source>
        <strain evidence="1 2">28a24</strain>
    </source>
</reference>
<dbReference type="EMBL" id="CP007441">
    <property type="protein sequence ID" value="AHL77363.1"/>
    <property type="molecule type" value="Genomic_DNA"/>
</dbReference>
<organism evidence="1 2">
    <name type="scientific">Stutzerimonas stutzeri</name>
    <name type="common">Pseudomonas stutzeri</name>
    <dbReference type="NCBI Taxonomy" id="316"/>
    <lineage>
        <taxon>Bacteria</taxon>
        <taxon>Pseudomonadati</taxon>
        <taxon>Pseudomonadota</taxon>
        <taxon>Gammaproteobacteria</taxon>
        <taxon>Pseudomonadales</taxon>
        <taxon>Pseudomonadaceae</taxon>
        <taxon>Stutzerimonas</taxon>
    </lineage>
</organism>